<protein>
    <submittedName>
        <fullName evidence="2">Uncharacterized protein</fullName>
    </submittedName>
</protein>
<dbReference type="Proteomes" id="UP000177090">
    <property type="component" value="Unassembled WGS sequence"/>
</dbReference>
<name>A0A1G2QLN9_9BACT</name>
<organism evidence="2 3">
    <name type="scientific">Candidatus Vogelbacteria bacterium RIFOXYD1_FULL_51_18</name>
    <dbReference type="NCBI Taxonomy" id="1802440"/>
    <lineage>
        <taxon>Bacteria</taxon>
        <taxon>Candidatus Vogeliibacteriota</taxon>
    </lineage>
</organism>
<evidence type="ECO:0000313" key="2">
    <source>
        <dbReference type="EMBL" id="OHA60831.1"/>
    </source>
</evidence>
<gene>
    <name evidence="2" type="ORF">A2569_02680</name>
</gene>
<proteinExistence type="predicted"/>
<comment type="caution">
    <text evidence="2">The sequence shown here is derived from an EMBL/GenBank/DDBJ whole genome shotgun (WGS) entry which is preliminary data.</text>
</comment>
<reference evidence="2 3" key="1">
    <citation type="journal article" date="2016" name="Nat. Commun.">
        <title>Thousands of microbial genomes shed light on interconnected biogeochemical processes in an aquifer system.</title>
        <authorList>
            <person name="Anantharaman K."/>
            <person name="Brown C.T."/>
            <person name="Hug L.A."/>
            <person name="Sharon I."/>
            <person name="Castelle C.J."/>
            <person name="Probst A.J."/>
            <person name="Thomas B.C."/>
            <person name="Singh A."/>
            <person name="Wilkins M.J."/>
            <person name="Karaoz U."/>
            <person name="Brodie E.L."/>
            <person name="Williams K.H."/>
            <person name="Hubbard S.S."/>
            <person name="Banfield J.F."/>
        </authorList>
    </citation>
    <scope>NUCLEOTIDE SEQUENCE [LARGE SCALE GENOMIC DNA]</scope>
</reference>
<dbReference type="EMBL" id="MHTL01000008">
    <property type="protein sequence ID" value="OHA60831.1"/>
    <property type="molecule type" value="Genomic_DNA"/>
</dbReference>
<dbReference type="AlphaFoldDB" id="A0A1G2QLN9"/>
<sequence length="159" mass="18713">MSINVYLKDGVEQLEEFQTKERKSKDEQQWNEYYLPGLQVSRDKGRWYFYLHELTDPIPPIVRDLVDEISFYDRIPRRPERAIGIYKHDDAEAELDRSGEAVSYGLRIRGKSMENMLELYRRIRAGKITPMESWDTEQEMPQTPETPVPDAVADEISIS</sequence>
<evidence type="ECO:0000256" key="1">
    <source>
        <dbReference type="SAM" id="MobiDB-lite"/>
    </source>
</evidence>
<accession>A0A1G2QLN9</accession>
<feature type="region of interest" description="Disordered" evidence="1">
    <location>
        <begin position="131"/>
        <end position="159"/>
    </location>
</feature>
<evidence type="ECO:0000313" key="3">
    <source>
        <dbReference type="Proteomes" id="UP000177090"/>
    </source>
</evidence>